<name>A0A179S3A7_9HYPH</name>
<dbReference type="Proteomes" id="UP000078316">
    <property type="component" value="Unassembled WGS sequence"/>
</dbReference>
<feature type="compositionally biased region" description="Low complexity" evidence="1">
    <location>
        <begin position="10"/>
        <end position="26"/>
    </location>
</feature>
<gene>
    <name evidence="2" type="ORF">A5481_24040</name>
</gene>
<dbReference type="AlphaFoldDB" id="A0A179S3A7"/>
<proteinExistence type="predicted"/>
<evidence type="ECO:0000313" key="3">
    <source>
        <dbReference type="Proteomes" id="UP000078316"/>
    </source>
</evidence>
<dbReference type="EMBL" id="LWHQ01000047">
    <property type="protein sequence ID" value="OAS20168.1"/>
    <property type="molecule type" value="Genomic_DNA"/>
</dbReference>
<organism evidence="2 3">
    <name type="scientific">Methylobacterium platani</name>
    <dbReference type="NCBI Taxonomy" id="427683"/>
    <lineage>
        <taxon>Bacteria</taxon>
        <taxon>Pseudomonadati</taxon>
        <taxon>Pseudomonadota</taxon>
        <taxon>Alphaproteobacteria</taxon>
        <taxon>Hyphomicrobiales</taxon>
        <taxon>Methylobacteriaceae</taxon>
        <taxon>Methylobacterium</taxon>
    </lineage>
</organism>
<accession>A0A179S3A7</accession>
<reference evidence="2 3" key="1">
    <citation type="submission" date="2016-04" db="EMBL/GenBank/DDBJ databases">
        <authorList>
            <person name="Evans L.H."/>
            <person name="Alamgir A."/>
            <person name="Owens N."/>
            <person name="Weber N.D."/>
            <person name="Virtaneva K."/>
            <person name="Barbian K."/>
            <person name="Babar A."/>
            <person name="Rosenke K."/>
        </authorList>
    </citation>
    <scope>NUCLEOTIDE SEQUENCE [LARGE SCALE GENOMIC DNA]</scope>
    <source>
        <strain evidence="2 3">PMB02</strain>
    </source>
</reference>
<comment type="caution">
    <text evidence="2">The sequence shown here is derived from an EMBL/GenBank/DDBJ whole genome shotgun (WGS) entry which is preliminary data.</text>
</comment>
<feature type="region of interest" description="Disordered" evidence="1">
    <location>
        <begin position="62"/>
        <end position="85"/>
    </location>
</feature>
<sequence>MSMRRGISGTQTIAASAGTSAANAAARTRAMMRVTSTNRGVLQMSGDAVSRAYCSVKGCPAASEASTISSRPASTTRRTAGMVQS</sequence>
<evidence type="ECO:0000256" key="1">
    <source>
        <dbReference type="SAM" id="MobiDB-lite"/>
    </source>
</evidence>
<protein>
    <submittedName>
        <fullName evidence="2">Uncharacterized protein</fullName>
    </submittedName>
</protein>
<evidence type="ECO:0000313" key="2">
    <source>
        <dbReference type="EMBL" id="OAS20168.1"/>
    </source>
</evidence>
<feature type="region of interest" description="Disordered" evidence="1">
    <location>
        <begin position="1"/>
        <end position="26"/>
    </location>
</feature>
<feature type="compositionally biased region" description="Polar residues" evidence="1">
    <location>
        <begin position="64"/>
        <end position="85"/>
    </location>
</feature>